<dbReference type="GO" id="GO:0005654">
    <property type="term" value="C:nucleoplasm"/>
    <property type="evidence" value="ECO:0007669"/>
    <property type="project" value="TreeGrafter"/>
</dbReference>
<dbReference type="InterPro" id="IPR036236">
    <property type="entry name" value="Znf_C2H2_sf"/>
</dbReference>
<dbReference type="PROSITE" id="PS51800">
    <property type="entry name" value="ZF_CHHC_U11_48K"/>
    <property type="match status" value="1"/>
</dbReference>
<reference evidence="6" key="2">
    <citation type="submission" date="2025-09" db="UniProtKB">
        <authorList>
            <consortium name="Ensembl"/>
        </authorList>
    </citation>
    <scope>IDENTIFICATION</scope>
</reference>
<evidence type="ECO:0000313" key="7">
    <source>
        <dbReference type="Proteomes" id="UP000261620"/>
    </source>
</evidence>
<feature type="region of interest" description="Disordered" evidence="4">
    <location>
        <begin position="272"/>
        <end position="291"/>
    </location>
</feature>
<protein>
    <recommendedName>
        <fullName evidence="5">CHHC U11-48K-type domain-containing protein</fullName>
    </recommendedName>
</protein>
<keyword evidence="2" id="KW-0863">Zinc-finger</keyword>
<feature type="domain" description="CHHC U11-48K-type" evidence="5">
    <location>
        <begin position="34"/>
        <end position="61"/>
    </location>
</feature>
<dbReference type="InterPro" id="IPR051591">
    <property type="entry name" value="UPF0224_FAM112_RNA_Proc"/>
</dbReference>
<name>A0A3Q3VXU2_MOLML</name>
<dbReference type="GO" id="GO:0005689">
    <property type="term" value="C:U12-type spliceosomal complex"/>
    <property type="evidence" value="ECO:0007669"/>
    <property type="project" value="TreeGrafter"/>
</dbReference>
<dbReference type="AlphaFoldDB" id="A0A3Q3VXU2"/>
<evidence type="ECO:0000256" key="3">
    <source>
        <dbReference type="ARBA" id="ARBA00022833"/>
    </source>
</evidence>
<evidence type="ECO:0000313" key="6">
    <source>
        <dbReference type="Ensembl" id="ENSMMOP00000003837.1"/>
    </source>
</evidence>
<dbReference type="Ensembl" id="ENSMMOT00000003907.1">
    <property type="protein sequence ID" value="ENSMMOP00000003837.1"/>
    <property type="gene ID" value="ENSMMOG00000003072.1"/>
</dbReference>
<keyword evidence="1" id="KW-0479">Metal-binding</keyword>
<dbReference type="GO" id="GO:0005829">
    <property type="term" value="C:cytosol"/>
    <property type="evidence" value="ECO:0007669"/>
    <property type="project" value="TreeGrafter"/>
</dbReference>
<sequence length="316" mass="35956">ELDAPVHCIYVKKASQRTTRVTADVPLVFCQEALEQCPYDPNHRVPARSVEKHKTSCALRKMGYSSEEQVEMVDTSVCYENSSVRSFTMDKPTQHQVILQARSAAPLMRMEGVFWQGQYTGQPVDVPQNHKRTICDLTVADRLALYDHVIGILSQQKEASASSSQDDLYVDLVSKLQKDEEQNEPKTHLELMAEMRDYKRRRQSYRAKNVHITKKSYTEVGTRPHSMSASSYFLSFETVINKANIKSNFICIGQNPDLHNISLDFDELKNLKKKPKQGKEQTSGRTTEDGSFFLGRTHGAIEVPCTEHNNMSTTVY</sequence>
<accession>A0A3Q3VXU2</accession>
<evidence type="ECO:0000259" key="5">
    <source>
        <dbReference type="PROSITE" id="PS51800"/>
    </source>
</evidence>
<evidence type="ECO:0000256" key="4">
    <source>
        <dbReference type="SAM" id="MobiDB-lite"/>
    </source>
</evidence>
<reference evidence="6" key="1">
    <citation type="submission" date="2025-08" db="UniProtKB">
        <authorList>
            <consortium name="Ensembl"/>
        </authorList>
    </citation>
    <scope>IDENTIFICATION</scope>
</reference>
<dbReference type="Pfam" id="PF05253">
    <property type="entry name" value="zf-U11-48K"/>
    <property type="match status" value="1"/>
</dbReference>
<evidence type="ECO:0000256" key="1">
    <source>
        <dbReference type="ARBA" id="ARBA00022723"/>
    </source>
</evidence>
<dbReference type="PANTHER" id="PTHR21402">
    <property type="entry name" value="GAMETOCYTE SPECIFIC FACTOR 1-RELATED"/>
    <property type="match status" value="1"/>
</dbReference>
<evidence type="ECO:0000256" key="2">
    <source>
        <dbReference type="ARBA" id="ARBA00022771"/>
    </source>
</evidence>
<dbReference type="Proteomes" id="UP000261620">
    <property type="component" value="Unplaced"/>
</dbReference>
<keyword evidence="7" id="KW-1185">Reference proteome</keyword>
<dbReference type="SUPFAM" id="SSF57667">
    <property type="entry name" value="beta-beta-alpha zinc fingers"/>
    <property type="match status" value="1"/>
</dbReference>
<dbReference type="GO" id="GO:0008270">
    <property type="term" value="F:zinc ion binding"/>
    <property type="evidence" value="ECO:0007669"/>
    <property type="project" value="UniProtKB-KW"/>
</dbReference>
<dbReference type="STRING" id="94237.ENSMMOP00000003837"/>
<dbReference type="InterPro" id="IPR022776">
    <property type="entry name" value="TRM13/UPF0224_CHHC_Znf_dom"/>
</dbReference>
<dbReference type="PANTHER" id="PTHR21402:SF10">
    <property type="entry name" value="U11_U12 SMALL NUCLEAR RIBONUCLEOPROTEIN 48 KDA PROTEIN"/>
    <property type="match status" value="1"/>
</dbReference>
<proteinExistence type="predicted"/>
<keyword evidence="3" id="KW-0862">Zinc</keyword>
<organism evidence="6 7">
    <name type="scientific">Mola mola</name>
    <name type="common">Ocean sunfish</name>
    <name type="synonym">Tetraodon mola</name>
    <dbReference type="NCBI Taxonomy" id="94237"/>
    <lineage>
        <taxon>Eukaryota</taxon>
        <taxon>Metazoa</taxon>
        <taxon>Chordata</taxon>
        <taxon>Craniata</taxon>
        <taxon>Vertebrata</taxon>
        <taxon>Euteleostomi</taxon>
        <taxon>Actinopterygii</taxon>
        <taxon>Neopterygii</taxon>
        <taxon>Teleostei</taxon>
        <taxon>Neoteleostei</taxon>
        <taxon>Acanthomorphata</taxon>
        <taxon>Eupercaria</taxon>
        <taxon>Tetraodontiformes</taxon>
        <taxon>Molidae</taxon>
        <taxon>Mola</taxon>
    </lineage>
</organism>